<evidence type="ECO:0000256" key="3">
    <source>
        <dbReference type="ARBA" id="ARBA00022723"/>
    </source>
</evidence>
<dbReference type="PANTHER" id="PTHR31576:SF2">
    <property type="entry name" value="TATA BOX-BINDING PROTEIN-ASSOCIATED FACTOR RNA POLYMERASE I SUBUNIT B"/>
    <property type="match status" value="1"/>
</dbReference>
<comment type="subcellular location">
    <subcellularLocation>
        <location evidence="1">Nucleus</location>
        <location evidence="1">Nucleolus</location>
    </subcellularLocation>
</comment>
<feature type="compositionally biased region" description="Basic and acidic residues" evidence="10">
    <location>
        <begin position="411"/>
        <end position="437"/>
    </location>
</feature>
<dbReference type="InterPro" id="IPR048540">
    <property type="entry name" value="Rrn7_cyclin_N"/>
</dbReference>
<keyword evidence="5" id="KW-0862">Zinc</keyword>
<organism evidence="12 13">
    <name type="scientific">Rosa chinensis</name>
    <name type="common">China rose</name>
    <dbReference type="NCBI Taxonomy" id="74649"/>
    <lineage>
        <taxon>Eukaryota</taxon>
        <taxon>Viridiplantae</taxon>
        <taxon>Streptophyta</taxon>
        <taxon>Embryophyta</taxon>
        <taxon>Tracheophyta</taxon>
        <taxon>Spermatophyta</taxon>
        <taxon>Magnoliopsida</taxon>
        <taxon>eudicotyledons</taxon>
        <taxon>Gunneridae</taxon>
        <taxon>Pentapetalae</taxon>
        <taxon>rosids</taxon>
        <taxon>fabids</taxon>
        <taxon>Rosales</taxon>
        <taxon>Rosaceae</taxon>
        <taxon>Rosoideae</taxon>
        <taxon>Rosoideae incertae sedis</taxon>
        <taxon>Rosa</taxon>
    </lineage>
</organism>
<feature type="domain" description="Rrn7/TAF1B N-terminal cyclin" evidence="11">
    <location>
        <begin position="131"/>
        <end position="266"/>
    </location>
</feature>
<dbReference type="Proteomes" id="UP000238479">
    <property type="component" value="Chromosome 7"/>
</dbReference>
<evidence type="ECO:0000256" key="4">
    <source>
        <dbReference type="ARBA" id="ARBA00022771"/>
    </source>
</evidence>
<keyword evidence="4" id="KW-0863">Zinc-finger</keyword>
<keyword evidence="13" id="KW-1185">Reference proteome</keyword>
<keyword evidence="7" id="KW-0238">DNA-binding</keyword>
<reference evidence="12 13" key="1">
    <citation type="journal article" date="2018" name="Nat. Genet.">
        <title>The Rosa genome provides new insights in the design of modern roses.</title>
        <authorList>
            <person name="Bendahmane M."/>
        </authorList>
    </citation>
    <scope>NUCLEOTIDE SEQUENCE [LARGE SCALE GENOMIC DNA]</scope>
    <source>
        <strain evidence="13">cv. Old Blush</strain>
    </source>
</reference>
<name>A0A2P6PCN5_ROSCH</name>
<sequence>MGNPDTWRCQNCGNVGLEDGDDGFFYCTQCNSQAEDFMDTGVADEDFLDQTGNPFGGLYSARHTRRINSSVVKPEPLSEPLDDLSPHYQLFSQSQAKTEDQDPIGLEDFSFDGRKNEDYYGWIRLRYVMGLQRMIELQCEALVTELKVNPLICGLAGTIWLRFLAGTQVFNDDCSDQIFDSNESEIRQQGEPHENLKMPSRSHAQHHAKYDPQAVKAWFRSLKKIIPLSYTLAVSFLACHLAREAVLATDMVKWSLEGKLPYFAAFLEIENDLKQFGQPSRACPISSSLMFRPSESVPVQKLESLAVSVAGSIGLDLPPVNFYAIASRFLNKLSLPVEKILPHACRIYEWSMPPELWLSTNELRLPTRVCVMSILIVAVRILYNIHGFGEWERSLCSRHASSSTSNNCGDEDPRSSCEMKDDADKDSEALPHSKDDSDTNFLRNLSHAHNSKLDTAELLANLEARHNEIADDYEYCKDLPTYLQFCKDTVFARSEPSRKDAKEEKLIESLWNFYQSGKDPDTAVGQGLHSGRTDDQKRPR</sequence>
<evidence type="ECO:0000256" key="7">
    <source>
        <dbReference type="ARBA" id="ARBA00023125"/>
    </source>
</evidence>
<dbReference type="EMBL" id="PDCK01000045">
    <property type="protein sequence ID" value="PRQ19694.1"/>
    <property type="molecule type" value="Genomic_DNA"/>
</dbReference>
<feature type="region of interest" description="Disordered" evidence="10">
    <location>
        <begin position="399"/>
        <end position="441"/>
    </location>
</feature>
<evidence type="ECO:0000256" key="1">
    <source>
        <dbReference type="ARBA" id="ARBA00004604"/>
    </source>
</evidence>
<dbReference type="Gramene" id="PRQ19694">
    <property type="protein sequence ID" value="PRQ19694"/>
    <property type="gene ID" value="RchiOBHm_Chr7g0220021"/>
</dbReference>
<gene>
    <name evidence="12" type="ORF">RchiOBHm_Chr7g0220021</name>
</gene>
<evidence type="ECO:0000256" key="2">
    <source>
        <dbReference type="ARBA" id="ARBA00006899"/>
    </source>
</evidence>
<keyword evidence="12" id="KW-0648">Protein biosynthesis</keyword>
<dbReference type="InterPro" id="IPR033599">
    <property type="entry name" value="TAF1B/Rrn7"/>
</dbReference>
<keyword evidence="8" id="KW-0804">Transcription</keyword>
<keyword evidence="3" id="KW-0479">Metal-binding</keyword>
<keyword evidence="9" id="KW-0539">Nucleus</keyword>
<dbReference type="GO" id="GO:0003743">
    <property type="term" value="F:translation initiation factor activity"/>
    <property type="evidence" value="ECO:0007669"/>
    <property type="project" value="UniProtKB-KW"/>
</dbReference>
<keyword evidence="12" id="KW-0396">Initiation factor</keyword>
<dbReference type="STRING" id="74649.A0A2P6PCN5"/>
<dbReference type="GO" id="GO:0042790">
    <property type="term" value="P:nucleolar large rRNA transcription by RNA polymerase I"/>
    <property type="evidence" value="ECO:0007669"/>
    <property type="project" value="TreeGrafter"/>
</dbReference>
<evidence type="ECO:0000313" key="13">
    <source>
        <dbReference type="Proteomes" id="UP000238479"/>
    </source>
</evidence>
<keyword evidence="6" id="KW-0805">Transcription regulation</keyword>
<evidence type="ECO:0000256" key="9">
    <source>
        <dbReference type="ARBA" id="ARBA00023242"/>
    </source>
</evidence>
<dbReference type="Pfam" id="PF20644">
    <property type="entry name" value="Rrn7_cyclin_N"/>
    <property type="match status" value="1"/>
</dbReference>
<feature type="region of interest" description="Disordered" evidence="10">
    <location>
        <begin position="517"/>
        <end position="540"/>
    </location>
</feature>
<dbReference type="GO" id="GO:0001164">
    <property type="term" value="F:RNA polymerase I core promoter sequence-specific DNA binding"/>
    <property type="evidence" value="ECO:0007669"/>
    <property type="project" value="InterPro"/>
</dbReference>
<evidence type="ECO:0000256" key="5">
    <source>
        <dbReference type="ARBA" id="ARBA00022833"/>
    </source>
</evidence>
<feature type="compositionally biased region" description="Polar residues" evidence="10">
    <location>
        <begin position="399"/>
        <end position="408"/>
    </location>
</feature>
<accession>A0A2P6PCN5</accession>
<feature type="compositionally biased region" description="Basic and acidic residues" evidence="10">
    <location>
        <begin position="531"/>
        <end position="540"/>
    </location>
</feature>
<proteinExistence type="inferred from homology"/>
<dbReference type="PANTHER" id="PTHR31576">
    <property type="entry name" value="TATA BOX-BINDING PROTEIN-ASSOCIATED FACTOR RNA POLYMERASE I SUBUNIT B"/>
    <property type="match status" value="1"/>
</dbReference>
<evidence type="ECO:0000256" key="8">
    <source>
        <dbReference type="ARBA" id="ARBA00023163"/>
    </source>
</evidence>
<dbReference type="GO" id="GO:0070860">
    <property type="term" value="C:RNA polymerase I core factor complex"/>
    <property type="evidence" value="ECO:0007669"/>
    <property type="project" value="InterPro"/>
</dbReference>
<protein>
    <submittedName>
        <fullName evidence="12">Putative rubredoxin-type, RNA polymerase I transcription initiation factor TAF1B/Rrn7</fullName>
    </submittedName>
</protein>
<evidence type="ECO:0000256" key="6">
    <source>
        <dbReference type="ARBA" id="ARBA00023015"/>
    </source>
</evidence>
<dbReference type="OMA" id="HTINETS"/>
<dbReference type="GO" id="GO:0008270">
    <property type="term" value="F:zinc ion binding"/>
    <property type="evidence" value="ECO:0007669"/>
    <property type="project" value="UniProtKB-KW"/>
</dbReference>
<comment type="caution">
    <text evidence="12">The sequence shown here is derived from an EMBL/GenBank/DDBJ whole genome shotgun (WGS) entry which is preliminary data.</text>
</comment>
<dbReference type="AlphaFoldDB" id="A0A2P6PCN5"/>
<evidence type="ECO:0000256" key="10">
    <source>
        <dbReference type="SAM" id="MobiDB-lite"/>
    </source>
</evidence>
<comment type="similarity">
    <text evidence="2">Belongs to the RRN7/TAF1B family.</text>
</comment>
<evidence type="ECO:0000313" key="12">
    <source>
        <dbReference type="EMBL" id="PRQ19694.1"/>
    </source>
</evidence>
<evidence type="ECO:0000259" key="11">
    <source>
        <dbReference type="Pfam" id="PF20644"/>
    </source>
</evidence>